<keyword evidence="1 2" id="KW-0902">Two-component regulatory system</keyword>
<dbReference type="PANTHER" id="PTHR28242:SF30">
    <property type="entry name" value="HISTIDINE-CONTAINING PHOSPHOTRANSFER PROTEIN 2"/>
    <property type="match status" value="1"/>
</dbReference>
<feature type="coiled-coil region" evidence="3">
    <location>
        <begin position="74"/>
        <end position="110"/>
    </location>
</feature>
<evidence type="ECO:0000256" key="2">
    <source>
        <dbReference type="RuleBase" id="RU369004"/>
    </source>
</evidence>
<dbReference type="GO" id="GO:0009736">
    <property type="term" value="P:cytokinin-activated signaling pathway"/>
    <property type="evidence" value="ECO:0007669"/>
    <property type="project" value="UniProtKB-KW"/>
</dbReference>
<dbReference type="InterPro" id="IPR045871">
    <property type="entry name" value="AHP1-5/YPD1"/>
</dbReference>
<keyword evidence="5" id="KW-1185">Reference proteome</keyword>
<name>A0AAD4XHJ7_9MAGN</name>
<evidence type="ECO:0000256" key="1">
    <source>
        <dbReference type="ARBA" id="ARBA00023012"/>
    </source>
</evidence>
<organism evidence="4 5">
    <name type="scientific">Papaver atlanticum</name>
    <dbReference type="NCBI Taxonomy" id="357466"/>
    <lineage>
        <taxon>Eukaryota</taxon>
        <taxon>Viridiplantae</taxon>
        <taxon>Streptophyta</taxon>
        <taxon>Embryophyta</taxon>
        <taxon>Tracheophyta</taxon>
        <taxon>Spermatophyta</taxon>
        <taxon>Magnoliopsida</taxon>
        <taxon>Ranunculales</taxon>
        <taxon>Papaveraceae</taxon>
        <taxon>Papaveroideae</taxon>
        <taxon>Papaver</taxon>
    </lineage>
</organism>
<dbReference type="PANTHER" id="PTHR28242">
    <property type="entry name" value="PHOSPHORELAY INTERMEDIATE PROTEIN YPD1"/>
    <property type="match status" value="1"/>
</dbReference>
<dbReference type="InterPro" id="IPR036641">
    <property type="entry name" value="HPT_dom_sf"/>
</dbReference>
<dbReference type="GO" id="GO:0043424">
    <property type="term" value="F:protein histidine kinase binding"/>
    <property type="evidence" value="ECO:0007669"/>
    <property type="project" value="UniProtKB-UniRule"/>
</dbReference>
<dbReference type="AlphaFoldDB" id="A0AAD4XHJ7"/>
<dbReference type="GO" id="GO:0005634">
    <property type="term" value="C:nucleus"/>
    <property type="evidence" value="ECO:0007669"/>
    <property type="project" value="UniProtKB-SubCell"/>
</dbReference>
<evidence type="ECO:0000313" key="4">
    <source>
        <dbReference type="EMBL" id="KAI3913390.1"/>
    </source>
</evidence>
<evidence type="ECO:0000313" key="5">
    <source>
        <dbReference type="Proteomes" id="UP001202328"/>
    </source>
</evidence>
<comment type="domain">
    <text evidence="2">Histidine-containing phosphotransfer domain (HPt) contains an active histidine that mediates the phosphotransfer.</text>
</comment>
<dbReference type="Gene3D" id="1.20.120.160">
    <property type="entry name" value="HPT domain"/>
    <property type="match status" value="1"/>
</dbReference>
<dbReference type="Proteomes" id="UP001202328">
    <property type="component" value="Unassembled WGS sequence"/>
</dbReference>
<keyword evidence="2" id="KW-0932">Cytokinin signaling pathway</keyword>
<dbReference type="GO" id="GO:0009927">
    <property type="term" value="F:histidine phosphotransfer kinase activity"/>
    <property type="evidence" value="ECO:0007669"/>
    <property type="project" value="UniProtKB-UniRule"/>
</dbReference>
<reference evidence="4" key="1">
    <citation type="submission" date="2022-04" db="EMBL/GenBank/DDBJ databases">
        <title>A functionally conserved STORR gene fusion in Papaver species that diverged 16.8 million years ago.</title>
        <authorList>
            <person name="Catania T."/>
        </authorList>
    </citation>
    <scope>NUCLEOTIDE SEQUENCE</scope>
    <source>
        <strain evidence="4">S-188037</strain>
    </source>
</reference>
<comment type="subcellular location">
    <subcellularLocation>
        <location evidence="2">Cytoplasm</location>
        <location evidence="2">Cytosol</location>
    </subcellularLocation>
    <subcellularLocation>
        <location evidence="2">Nucleus</location>
    </subcellularLocation>
</comment>
<accession>A0AAD4XHJ7</accession>
<dbReference type="SUPFAM" id="SSF47226">
    <property type="entry name" value="Histidine-containing phosphotransfer domain, HPT domain"/>
    <property type="match status" value="1"/>
</dbReference>
<dbReference type="GO" id="GO:0000160">
    <property type="term" value="P:phosphorelay signal transduction system"/>
    <property type="evidence" value="ECO:0007669"/>
    <property type="project" value="UniProtKB-UniRule"/>
</dbReference>
<dbReference type="EMBL" id="JAJJMB010009474">
    <property type="protein sequence ID" value="KAI3913390.1"/>
    <property type="molecule type" value="Genomic_DNA"/>
</dbReference>
<comment type="caution">
    <text evidence="4">The sequence shown here is derived from an EMBL/GenBank/DDBJ whole genome shotgun (WGS) entry which is preliminary data.</text>
</comment>
<evidence type="ECO:0000256" key="3">
    <source>
        <dbReference type="SAM" id="Coils"/>
    </source>
</evidence>
<dbReference type="GO" id="GO:0005829">
    <property type="term" value="C:cytosol"/>
    <property type="evidence" value="ECO:0007669"/>
    <property type="project" value="UniProtKB-SubCell"/>
</dbReference>
<gene>
    <name evidence="4" type="ORF">MKW98_003869</name>
</gene>
<comment type="function">
    <text evidence="2">Functions as a two-component phosphorelay mediators between cytokinin sensor histidine kinases and response regulators (B-type ARRs). Plays an important role in propagating cytokinin signal transduction.</text>
</comment>
<protein>
    <recommendedName>
        <fullName evidence="2">Histidine-containing phosphotransfer protein</fullName>
    </recommendedName>
</protein>
<proteinExistence type="predicted"/>
<keyword evidence="3" id="KW-0175">Coiled coil</keyword>
<sequence length="144" mass="16832">MQGTLIRQQYDELVRMRGVVGLDFIVNVLTTFCNDMDDIISKLETQHMMRHPYIRPKWIEKIKESSHYVGSDKVTEACNEYQKAKKQRKAAKCERALLQLRREFNHVKSEFLEIIELERKIIRIQLQGPDTPAESTGSSSPRQP</sequence>